<feature type="transmembrane region" description="Helical" evidence="6">
    <location>
        <begin position="73"/>
        <end position="100"/>
    </location>
</feature>
<evidence type="ECO:0000256" key="4">
    <source>
        <dbReference type="ARBA" id="ARBA00023136"/>
    </source>
</evidence>
<dbReference type="GO" id="GO:0004222">
    <property type="term" value="F:metalloendopeptidase activity"/>
    <property type="evidence" value="ECO:0007669"/>
    <property type="project" value="InterPro"/>
</dbReference>
<dbReference type="GeneID" id="36325811"/>
<evidence type="ECO:0000256" key="3">
    <source>
        <dbReference type="ARBA" id="ARBA00022989"/>
    </source>
</evidence>
<dbReference type="PANTHER" id="PTHR13325">
    <property type="entry name" value="PROTEASE M50 MEMBRANE-BOUND TRANSCRIPTION FACTOR SITE 2 PROTEASE"/>
    <property type="match status" value="1"/>
</dbReference>
<dbReference type="GO" id="GO:0005737">
    <property type="term" value="C:cytoplasm"/>
    <property type="evidence" value="ECO:0007669"/>
    <property type="project" value="TreeGrafter"/>
</dbReference>
<dbReference type="OrthoDB" id="7694678at2759"/>
<dbReference type="GO" id="GO:0031293">
    <property type="term" value="P:membrane protein intracellular domain proteolysis"/>
    <property type="evidence" value="ECO:0007669"/>
    <property type="project" value="TreeGrafter"/>
</dbReference>
<dbReference type="PRINTS" id="PR01000">
    <property type="entry name" value="SREBPS2PTASE"/>
</dbReference>
<feature type="domain" description="Peptidase M50" evidence="7">
    <location>
        <begin position="48"/>
        <end position="152"/>
    </location>
</feature>
<dbReference type="InterPro" id="IPR001193">
    <property type="entry name" value="MBTPS2"/>
</dbReference>
<sequence length="443" mass="48203">MHRRIVKRALDGPEGFQTTANYPSYTRIPVYAIIPGVTVPISHFPLLVLALIVNQFIHEFGHALTAALESVPLLSMGASLTLVFPSAFVALPSAATQALAPRGRMRISSSGAFHNLLLWLVLNVAAHAGADRLLWSGLQYADTSAWGRVVVGVEQSSPLYGYLAVGSIITQIDDHPLLTSDVTTDLWSTLLSHHVKATPEDELGWCVARSSFVEQPISCCRQEAVSAAHREPLACFVTHEPLWDERCLDPLPYLSDPAPSAHVKRCTSTTDCGEGHICTRLRDDQELVRLTVHTPVWASDGPADSVVVWSGPRAEILAEVDVSTWAPRMHLLPVRLPVLVGAFIGYVQMLSLSLYFFNMLPVSFLDGGPFLDASADFVVMSSGGSSNAREDVELAALEGEPGSIVHRPSPRGEWKSRLQRTFHYASIILFGLCCLLGVVRTLG</sequence>
<gene>
    <name evidence="8" type="ORF">POSPLADRAFT_1057016</name>
</gene>
<proteinExistence type="predicted"/>
<keyword evidence="4 6" id="KW-0472">Membrane</keyword>
<reference evidence="8 9" key="1">
    <citation type="submission" date="2017-04" db="EMBL/GenBank/DDBJ databases">
        <title>Genome Sequence of the Model Brown-Rot Fungus Postia placenta SB12.</title>
        <authorList>
            <consortium name="DOE Joint Genome Institute"/>
            <person name="Gaskell J."/>
            <person name="Kersten P."/>
            <person name="Larrondo L.F."/>
            <person name="Canessa P."/>
            <person name="Martinez D."/>
            <person name="Hibbett D."/>
            <person name="Schmoll M."/>
            <person name="Kubicek C.P."/>
            <person name="Martinez A.T."/>
            <person name="Yadav J."/>
            <person name="Master E."/>
            <person name="Magnuson J.K."/>
            <person name="James T."/>
            <person name="Yaver D."/>
            <person name="Berka R."/>
            <person name="Labutti K."/>
            <person name="Lipzen A."/>
            <person name="Aerts A."/>
            <person name="Barry K."/>
            <person name="Henrissat B."/>
            <person name="Blanchette R."/>
            <person name="Grigoriev I."/>
            <person name="Cullen D."/>
        </authorList>
    </citation>
    <scope>NUCLEOTIDE SEQUENCE [LARGE SCALE GENOMIC DNA]</scope>
    <source>
        <strain evidence="8 9">MAD-698-R-SB12</strain>
    </source>
</reference>
<comment type="subcellular location">
    <subcellularLocation>
        <location evidence="1">Endomembrane system</location>
        <topology evidence="1">Multi-pass membrane protein</topology>
    </subcellularLocation>
</comment>
<evidence type="ECO:0000256" key="2">
    <source>
        <dbReference type="ARBA" id="ARBA00022692"/>
    </source>
</evidence>
<dbReference type="GO" id="GO:1905897">
    <property type="term" value="P:regulation of response to endoplasmic reticulum stress"/>
    <property type="evidence" value="ECO:0007669"/>
    <property type="project" value="TreeGrafter"/>
</dbReference>
<dbReference type="InterPro" id="IPR008915">
    <property type="entry name" value="Peptidase_M50"/>
</dbReference>
<dbReference type="EMBL" id="KZ110597">
    <property type="protein sequence ID" value="OSX62424.1"/>
    <property type="molecule type" value="Genomic_DNA"/>
</dbReference>
<organism evidence="8 9">
    <name type="scientific">Postia placenta MAD-698-R-SB12</name>
    <dbReference type="NCBI Taxonomy" id="670580"/>
    <lineage>
        <taxon>Eukaryota</taxon>
        <taxon>Fungi</taxon>
        <taxon>Dikarya</taxon>
        <taxon>Basidiomycota</taxon>
        <taxon>Agaricomycotina</taxon>
        <taxon>Agaricomycetes</taxon>
        <taxon>Polyporales</taxon>
        <taxon>Adustoporiaceae</taxon>
        <taxon>Rhodonia</taxon>
    </lineage>
</organism>
<feature type="transmembrane region" description="Helical" evidence="6">
    <location>
        <begin position="336"/>
        <end position="357"/>
    </location>
</feature>
<dbReference type="GO" id="GO:0012505">
    <property type="term" value="C:endomembrane system"/>
    <property type="evidence" value="ECO:0007669"/>
    <property type="project" value="UniProtKB-SubCell"/>
</dbReference>
<dbReference type="RefSeq" id="XP_024339218.1">
    <property type="nucleotide sequence ID" value="XM_024480861.1"/>
</dbReference>
<keyword evidence="3 6" id="KW-1133">Transmembrane helix</keyword>
<name>A0A1X6N1F4_9APHY</name>
<evidence type="ECO:0000313" key="9">
    <source>
        <dbReference type="Proteomes" id="UP000194127"/>
    </source>
</evidence>
<evidence type="ECO:0000313" key="8">
    <source>
        <dbReference type="EMBL" id="OSX62424.1"/>
    </source>
</evidence>
<keyword evidence="9" id="KW-1185">Reference proteome</keyword>
<dbReference type="AlphaFoldDB" id="A0A1X6N1F4"/>
<dbReference type="GO" id="GO:0016020">
    <property type="term" value="C:membrane"/>
    <property type="evidence" value="ECO:0007669"/>
    <property type="project" value="InterPro"/>
</dbReference>
<dbReference type="Pfam" id="PF02163">
    <property type="entry name" value="Peptidase_M50"/>
    <property type="match status" value="1"/>
</dbReference>
<keyword evidence="2 6" id="KW-0812">Transmembrane</keyword>
<evidence type="ECO:0000256" key="5">
    <source>
        <dbReference type="ARBA" id="ARBA00032658"/>
    </source>
</evidence>
<evidence type="ECO:0000256" key="6">
    <source>
        <dbReference type="SAM" id="Phobius"/>
    </source>
</evidence>
<feature type="transmembrane region" description="Helical" evidence="6">
    <location>
        <begin position="30"/>
        <end position="53"/>
    </location>
</feature>
<protein>
    <recommendedName>
        <fullName evidence="5">Endopeptidase S2P</fullName>
    </recommendedName>
</protein>
<evidence type="ECO:0000259" key="7">
    <source>
        <dbReference type="Pfam" id="PF02163"/>
    </source>
</evidence>
<evidence type="ECO:0000256" key="1">
    <source>
        <dbReference type="ARBA" id="ARBA00004127"/>
    </source>
</evidence>
<dbReference type="PANTHER" id="PTHR13325:SF3">
    <property type="entry name" value="MEMBRANE-BOUND TRANSCRIPTION FACTOR SITE-2 PROTEASE"/>
    <property type="match status" value="1"/>
</dbReference>
<dbReference type="STRING" id="670580.A0A1X6N1F4"/>
<feature type="transmembrane region" description="Helical" evidence="6">
    <location>
        <begin position="422"/>
        <end position="442"/>
    </location>
</feature>
<dbReference type="Proteomes" id="UP000194127">
    <property type="component" value="Unassembled WGS sequence"/>
</dbReference>
<accession>A0A1X6N1F4</accession>